<accession>A0A6A6WTS1</accession>
<feature type="compositionally biased region" description="Polar residues" evidence="3">
    <location>
        <begin position="20"/>
        <end position="31"/>
    </location>
</feature>
<feature type="region of interest" description="Disordered" evidence="3">
    <location>
        <begin position="1"/>
        <end position="165"/>
    </location>
</feature>
<comment type="similarity">
    <text evidence="1">Belongs to the SDHAF4 family.</text>
</comment>
<name>A0A6A6WTS1_9PLEO</name>
<reference evidence="4" key="1">
    <citation type="journal article" date="2020" name="Stud. Mycol.">
        <title>101 Dothideomycetes genomes: a test case for predicting lifestyles and emergence of pathogens.</title>
        <authorList>
            <person name="Haridas S."/>
            <person name="Albert R."/>
            <person name="Binder M."/>
            <person name="Bloem J."/>
            <person name="Labutti K."/>
            <person name="Salamov A."/>
            <person name="Andreopoulos B."/>
            <person name="Baker S."/>
            <person name="Barry K."/>
            <person name="Bills G."/>
            <person name="Bluhm B."/>
            <person name="Cannon C."/>
            <person name="Castanera R."/>
            <person name="Culley D."/>
            <person name="Daum C."/>
            <person name="Ezra D."/>
            <person name="Gonzalez J."/>
            <person name="Henrissat B."/>
            <person name="Kuo A."/>
            <person name="Liang C."/>
            <person name="Lipzen A."/>
            <person name="Lutzoni F."/>
            <person name="Magnuson J."/>
            <person name="Mondo S."/>
            <person name="Nolan M."/>
            <person name="Ohm R."/>
            <person name="Pangilinan J."/>
            <person name="Park H.-J."/>
            <person name="Ramirez L."/>
            <person name="Alfaro M."/>
            <person name="Sun H."/>
            <person name="Tritt A."/>
            <person name="Yoshinaga Y."/>
            <person name="Zwiers L.-H."/>
            <person name="Turgeon B."/>
            <person name="Goodwin S."/>
            <person name="Spatafora J."/>
            <person name="Crous P."/>
            <person name="Grigoriev I."/>
        </authorList>
    </citation>
    <scope>NUCLEOTIDE SEQUENCE</scope>
    <source>
        <strain evidence="4">CBS 109.77</strain>
    </source>
</reference>
<feature type="compositionally biased region" description="Low complexity" evidence="3">
    <location>
        <begin position="98"/>
        <end position="110"/>
    </location>
</feature>
<evidence type="ECO:0000313" key="4">
    <source>
        <dbReference type="EMBL" id="KAF2787324.1"/>
    </source>
</evidence>
<evidence type="ECO:0000313" key="5">
    <source>
        <dbReference type="Proteomes" id="UP000799757"/>
    </source>
</evidence>
<dbReference type="AlphaFoldDB" id="A0A6A6WTS1"/>
<dbReference type="GO" id="GO:0005739">
    <property type="term" value="C:mitochondrion"/>
    <property type="evidence" value="ECO:0007669"/>
    <property type="project" value="TreeGrafter"/>
</dbReference>
<evidence type="ECO:0000256" key="3">
    <source>
        <dbReference type="SAM" id="MobiDB-lite"/>
    </source>
</evidence>
<proteinExistence type="inferred from homology"/>
<organism evidence="4 5">
    <name type="scientific">Melanomma pulvis-pyrius CBS 109.77</name>
    <dbReference type="NCBI Taxonomy" id="1314802"/>
    <lineage>
        <taxon>Eukaryota</taxon>
        <taxon>Fungi</taxon>
        <taxon>Dikarya</taxon>
        <taxon>Ascomycota</taxon>
        <taxon>Pezizomycotina</taxon>
        <taxon>Dothideomycetes</taxon>
        <taxon>Pleosporomycetidae</taxon>
        <taxon>Pleosporales</taxon>
        <taxon>Melanommataceae</taxon>
        <taxon>Melanomma</taxon>
    </lineage>
</organism>
<dbReference type="OrthoDB" id="201362at2759"/>
<feature type="compositionally biased region" description="Basic and acidic residues" evidence="3">
    <location>
        <begin position="41"/>
        <end position="53"/>
    </location>
</feature>
<dbReference type="EMBL" id="MU002333">
    <property type="protein sequence ID" value="KAF2787324.1"/>
    <property type="molecule type" value="Genomic_DNA"/>
</dbReference>
<evidence type="ECO:0000256" key="1">
    <source>
        <dbReference type="ARBA" id="ARBA00005701"/>
    </source>
</evidence>
<dbReference type="GO" id="GO:0034553">
    <property type="term" value="P:mitochondrial respiratory chain complex II assembly"/>
    <property type="evidence" value="ECO:0007669"/>
    <property type="project" value="TreeGrafter"/>
</dbReference>
<sequence length="165" mass="17975">MRSLQTARRHLSPRILASRPFSTTPRPSTSVFDRGPAPPRLPKDEQEVFERLQRQSTGAFSTPREDSSISTSPASTTSTTSTSQPSFSPSDIRARINQSPASSQTTSQPETTEEGGVHPHLRRGAPPEFEGDVNPKTGEVGGPKNEPLRWGGEGDWSFNGRVSDF</sequence>
<keyword evidence="5" id="KW-1185">Reference proteome</keyword>
<dbReference type="Proteomes" id="UP000799757">
    <property type="component" value="Unassembled WGS sequence"/>
</dbReference>
<feature type="compositionally biased region" description="Low complexity" evidence="3">
    <location>
        <begin position="68"/>
        <end position="90"/>
    </location>
</feature>
<dbReference type="InterPro" id="IPR012875">
    <property type="entry name" value="SDHF4"/>
</dbReference>
<dbReference type="PANTHER" id="PTHR28524">
    <property type="entry name" value="SUCCINATE DEHYDROGENASE ASSEMBLY FACTOR 4, MITOCHONDRIAL"/>
    <property type="match status" value="1"/>
</dbReference>
<gene>
    <name evidence="4" type="ORF">K505DRAFT_329762</name>
</gene>
<evidence type="ECO:0000256" key="2">
    <source>
        <dbReference type="ARBA" id="ARBA00022170"/>
    </source>
</evidence>
<dbReference type="PANTHER" id="PTHR28524:SF3">
    <property type="entry name" value="SUCCINATE DEHYDROGENASE ASSEMBLY FACTOR 4, MITOCHONDRIAL"/>
    <property type="match status" value="1"/>
</dbReference>
<protein>
    <recommendedName>
        <fullName evidence="2">Succinate dehydrogenase assembly factor 4, mitochondrial</fullName>
    </recommendedName>
</protein>
<dbReference type="Pfam" id="PF07896">
    <property type="entry name" value="DUF1674"/>
    <property type="match status" value="1"/>
</dbReference>